<dbReference type="KEGG" id="dwi:6650995"/>
<evidence type="ECO:0000313" key="3">
    <source>
        <dbReference type="Proteomes" id="UP000007798"/>
    </source>
</evidence>
<dbReference type="OrthoDB" id="191037at2759"/>
<dbReference type="Proteomes" id="UP000007798">
    <property type="component" value="Unassembled WGS sequence"/>
</dbReference>
<reference evidence="2 3" key="1">
    <citation type="journal article" date="2007" name="Nature">
        <title>Evolution of genes and genomes on the Drosophila phylogeny.</title>
        <authorList>
            <consortium name="Drosophila 12 Genomes Consortium"/>
            <person name="Clark A.G."/>
            <person name="Eisen M.B."/>
            <person name="Smith D.R."/>
            <person name="Bergman C.M."/>
            <person name="Oliver B."/>
            <person name="Markow T.A."/>
            <person name="Kaufman T.C."/>
            <person name="Kellis M."/>
            <person name="Gelbart W."/>
            <person name="Iyer V.N."/>
            <person name="Pollard D.A."/>
            <person name="Sackton T.B."/>
            <person name="Larracuente A.M."/>
            <person name="Singh N.D."/>
            <person name="Abad J.P."/>
            <person name="Abt D.N."/>
            <person name="Adryan B."/>
            <person name="Aguade M."/>
            <person name="Akashi H."/>
            <person name="Anderson W.W."/>
            <person name="Aquadro C.F."/>
            <person name="Ardell D.H."/>
            <person name="Arguello R."/>
            <person name="Artieri C.G."/>
            <person name="Barbash D.A."/>
            <person name="Barker D."/>
            <person name="Barsanti P."/>
            <person name="Batterham P."/>
            <person name="Batzoglou S."/>
            <person name="Begun D."/>
            <person name="Bhutkar A."/>
            <person name="Blanco E."/>
            <person name="Bosak S.A."/>
            <person name="Bradley R.K."/>
            <person name="Brand A.D."/>
            <person name="Brent M.R."/>
            <person name="Brooks A.N."/>
            <person name="Brown R.H."/>
            <person name="Butlin R.K."/>
            <person name="Caggese C."/>
            <person name="Calvi B.R."/>
            <person name="Bernardo de Carvalho A."/>
            <person name="Caspi A."/>
            <person name="Castrezana S."/>
            <person name="Celniker S.E."/>
            <person name="Chang J.L."/>
            <person name="Chapple C."/>
            <person name="Chatterji S."/>
            <person name="Chinwalla A."/>
            <person name="Civetta A."/>
            <person name="Clifton S.W."/>
            <person name="Comeron J.M."/>
            <person name="Costello J.C."/>
            <person name="Coyne J.A."/>
            <person name="Daub J."/>
            <person name="David R.G."/>
            <person name="Delcher A.L."/>
            <person name="Delehaunty K."/>
            <person name="Do C.B."/>
            <person name="Ebling H."/>
            <person name="Edwards K."/>
            <person name="Eickbush T."/>
            <person name="Evans J.D."/>
            <person name="Filipski A."/>
            <person name="Findeiss S."/>
            <person name="Freyhult E."/>
            <person name="Fulton L."/>
            <person name="Fulton R."/>
            <person name="Garcia A.C."/>
            <person name="Gardiner A."/>
            <person name="Garfield D.A."/>
            <person name="Garvin B.E."/>
            <person name="Gibson G."/>
            <person name="Gilbert D."/>
            <person name="Gnerre S."/>
            <person name="Godfrey J."/>
            <person name="Good R."/>
            <person name="Gotea V."/>
            <person name="Gravely B."/>
            <person name="Greenberg A.J."/>
            <person name="Griffiths-Jones S."/>
            <person name="Gross S."/>
            <person name="Guigo R."/>
            <person name="Gustafson E.A."/>
            <person name="Haerty W."/>
            <person name="Hahn M.W."/>
            <person name="Halligan D.L."/>
            <person name="Halpern A.L."/>
            <person name="Halter G.M."/>
            <person name="Han M.V."/>
            <person name="Heger A."/>
            <person name="Hillier L."/>
            <person name="Hinrichs A.S."/>
            <person name="Holmes I."/>
            <person name="Hoskins R.A."/>
            <person name="Hubisz M.J."/>
            <person name="Hultmark D."/>
            <person name="Huntley M.A."/>
            <person name="Jaffe D.B."/>
            <person name="Jagadeeshan S."/>
            <person name="Jeck W.R."/>
            <person name="Johnson J."/>
            <person name="Jones C.D."/>
            <person name="Jordan W.C."/>
            <person name="Karpen G.H."/>
            <person name="Kataoka E."/>
            <person name="Keightley P.D."/>
            <person name="Kheradpour P."/>
            <person name="Kirkness E.F."/>
            <person name="Koerich L.B."/>
            <person name="Kristiansen K."/>
            <person name="Kudrna D."/>
            <person name="Kulathinal R.J."/>
            <person name="Kumar S."/>
            <person name="Kwok R."/>
            <person name="Lander E."/>
            <person name="Langley C.H."/>
            <person name="Lapoint R."/>
            <person name="Lazzaro B.P."/>
            <person name="Lee S.J."/>
            <person name="Levesque L."/>
            <person name="Li R."/>
            <person name="Lin C.F."/>
            <person name="Lin M.F."/>
            <person name="Lindblad-Toh K."/>
            <person name="Llopart A."/>
            <person name="Long M."/>
            <person name="Low L."/>
            <person name="Lozovsky E."/>
            <person name="Lu J."/>
            <person name="Luo M."/>
            <person name="Machado C.A."/>
            <person name="Makalowski W."/>
            <person name="Marzo M."/>
            <person name="Matsuda M."/>
            <person name="Matzkin L."/>
            <person name="McAllister B."/>
            <person name="McBride C.S."/>
            <person name="McKernan B."/>
            <person name="McKernan K."/>
            <person name="Mendez-Lago M."/>
            <person name="Minx P."/>
            <person name="Mollenhauer M.U."/>
            <person name="Montooth K."/>
            <person name="Mount S.M."/>
            <person name="Mu X."/>
            <person name="Myers E."/>
            <person name="Negre B."/>
            <person name="Newfeld S."/>
            <person name="Nielsen R."/>
            <person name="Noor M.A."/>
            <person name="O'Grady P."/>
            <person name="Pachter L."/>
            <person name="Papaceit M."/>
            <person name="Parisi M.J."/>
            <person name="Parisi M."/>
            <person name="Parts L."/>
            <person name="Pedersen J.S."/>
            <person name="Pesole G."/>
            <person name="Phillippy A.M."/>
            <person name="Ponting C.P."/>
            <person name="Pop M."/>
            <person name="Porcelli D."/>
            <person name="Powell J.R."/>
            <person name="Prohaska S."/>
            <person name="Pruitt K."/>
            <person name="Puig M."/>
            <person name="Quesneville H."/>
            <person name="Ram K.R."/>
            <person name="Rand D."/>
            <person name="Rasmussen M.D."/>
            <person name="Reed L.K."/>
            <person name="Reenan R."/>
            <person name="Reily A."/>
            <person name="Remington K.A."/>
            <person name="Rieger T.T."/>
            <person name="Ritchie M.G."/>
            <person name="Robin C."/>
            <person name="Rogers Y.H."/>
            <person name="Rohde C."/>
            <person name="Rozas J."/>
            <person name="Rubenfield M.J."/>
            <person name="Ruiz A."/>
            <person name="Russo S."/>
            <person name="Salzberg S.L."/>
            <person name="Sanchez-Gracia A."/>
            <person name="Saranga D.J."/>
            <person name="Sato H."/>
            <person name="Schaeffer S.W."/>
            <person name="Schatz M.C."/>
            <person name="Schlenke T."/>
            <person name="Schwartz R."/>
            <person name="Segarra C."/>
            <person name="Singh R.S."/>
            <person name="Sirot L."/>
            <person name="Sirota M."/>
            <person name="Sisneros N.B."/>
            <person name="Smith C.D."/>
            <person name="Smith T.F."/>
            <person name="Spieth J."/>
            <person name="Stage D.E."/>
            <person name="Stark A."/>
            <person name="Stephan W."/>
            <person name="Strausberg R.L."/>
            <person name="Strempel S."/>
            <person name="Sturgill D."/>
            <person name="Sutton G."/>
            <person name="Sutton G.G."/>
            <person name="Tao W."/>
            <person name="Teichmann S."/>
            <person name="Tobari Y.N."/>
            <person name="Tomimura Y."/>
            <person name="Tsolas J.M."/>
            <person name="Valente V.L."/>
            <person name="Venter E."/>
            <person name="Venter J.C."/>
            <person name="Vicario S."/>
            <person name="Vieira F.G."/>
            <person name="Vilella A.J."/>
            <person name="Villasante A."/>
            <person name="Walenz B."/>
            <person name="Wang J."/>
            <person name="Wasserman M."/>
            <person name="Watts T."/>
            <person name="Wilson D."/>
            <person name="Wilson R.K."/>
            <person name="Wing R.A."/>
            <person name="Wolfner M.F."/>
            <person name="Wong A."/>
            <person name="Wong G.K."/>
            <person name="Wu C.I."/>
            <person name="Wu G."/>
            <person name="Yamamoto D."/>
            <person name="Yang H.P."/>
            <person name="Yang S.P."/>
            <person name="Yorke J.A."/>
            <person name="Yoshida K."/>
            <person name="Zdobnov E."/>
            <person name="Zhang P."/>
            <person name="Zhang Y."/>
            <person name="Zimin A.V."/>
            <person name="Baldwin J."/>
            <person name="Abdouelleil A."/>
            <person name="Abdulkadir J."/>
            <person name="Abebe A."/>
            <person name="Abera B."/>
            <person name="Abreu J."/>
            <person name="Acer S.C."/>
            <person name="Aftuck L."/>
            <person name="Alexander A."/>
            <person name="An P."/>
            <person name="Anderson E."/>
            <person name="Anderson S."/>
            <person name="Arachi H."/>
            <person name="Azer M."/>
            <person name="Bachantsang P."/>
            <person name="Barry A."/>
            <person name="Bayul T."/>
            <person name="Berlin A."/>
            <person name="Bessette D."/>
            <person name="Bloom T."/>
            <person name="Blye J."/>
            <person name="Boguslavskiy L."/>
            <person name="Bonnet C."/>
            <person name="Boukhgalter B."/>
            <person name="Bourzgui I."/>
            <person name="Brown A."/>
            <person name="Cahill P."/>
            <person name="Channer S."/>
            <person name="Cheshatsang Y."/>
            <person name="Chuda L."/>
            <person name="Citroen M."/>
            <person name="Collymore A."/>
            <person name="Cooke P."/>
            <person name="Costello M."/>
            <person name="D'Aco K."/>
            <person name="Daza R."/>
            <person name="De Haan G."/>
            <person name="DeGray S."/>
            <person name="DeMaso C."/>
            <person name="Dhargay N."/>
            <person name="Dooley K."/>
            <person name="Dooley E."/>
            <person name="Doricent M."/>
            <person name="Dorje P."/>
            <person name="Dorjee K."/>
            <person name="Dupes A."/>
            <person name="Elong R."/>
            <person name="Falk J."/>
            <person name="Farina A."/>
            <person name="Faro S."/>
            <person name="Ferguson D."/>
            <person name="Fisher S."/>
            <person name="Foley C.D."/>
            <person name="Franke A."/>
            <person name="Friedrich D."/>
            <person name="Gadbois L."/>
            <person name="Gearin G."/>
            <person name="Gearin C.R."/>
            <person name="Giannoukos G."/>
            <person name="Goode T."/>
            <person name="Graham J."/>
            <person name="Grandbois E."/>
            <person name="Grewal S."/>
            <person name="Gyaltsen K."/>
            <person name="Hafez N."/>
            <person name="Hagos B."/>
            <person name="Hall J."/>
            <person name="Henson C."/>
            <person name="Hollinger A."/>
            <person name="Honan T."/>
            <person name="Huard M.D."/>
            <person name="Hughes L."/>
            <person name="Hurhula B."/>
            <person name="Husby M.E."/>
            <person name="Kamat A."/>
            <person name="Kanga B."/>
            <person name="Kashin S."/>
            <person name="Khazanovich D."/>
            <person name="Kisner P."/>
            <person name="Lance K."/>
            <person name="Lara M."/>
            <person name="Lee W."/>
            <person name="Lennon N."/>
            <person name="Letendre F."/>
            <person name="LeVine R."/>
            <person name="Lipovsky A."/>
            <person name="Liu X."/>
            <person name="Liu J."/>
            <person name="Liu S."/>
            <person name="Lokyitsang T."/>
            <person name="Lokyitsang Y."/>
            <person name="Lubonja R."/>
            <person name="Lui A."/>
            <person name="MacDonald P."/>
            <person name="Magnisalis V."/>
            <person name="Maru K."/>
            <person name="Matthews C."/>
            <person name="McCusker W."/>
            <person name="McDonough S."/>
            <person name="Mehta T."/>
            <person name="Meldrim J."/>
            <person name="Meneus L."/>
            <person name="Mihai O."/>
            <person name="Mihalev A."/>
            <person name="Mihova T."/>
            <person name="Mittelman R."/>
            <person name="Mlenga V."/>
            <person name="Montmayeur A."/>
            <person name="Mulrain L."/>
            <person name="Navidi A."/>
            <person name="Naylor J."/>
            <person name="Negash T."/>
            <person name="Nguyen T."/>
            <person name="Nguyen N."/>
            <person name="Nicol R."/>
            <person name="Norbu C."/>
            <person name="Norbu N."/>
            <person name="Novod N."/>
            <person name="O'Neill B."/>
            <person name="Osman S."/>
            <person name="Markiewicz E."/>
            <person name="Oyono O.L."/>
            <person name="Patti C."/>
            <person name="Phunkhang P."/>
            <person name="Pierre F."/>
            <person name="Priest M."/>
            <person name="Raghuraman S."/>
            <person name="Rege F."/>
            <person name="Reyes R."/>
            <person name="Rise C."/>
            <person name="Rogov P."/>
            <person name="Ross K."/>
            <person name="Ryan E."/>
            <person name="Settipalli S."/>
            <person name="Shea T."/>
            <person name="Sherpa N."/>
            <person name="Shi L."/>
            <person name="Shih D."/>
            <person name="Sparrow T."/>
            <person name="Spaulding J."/>
            <person name="Stalker J."/>
            <person name="Stange-Thomann N."/>
            <person name="Stavropoulos S."/>
            <person name="Stone C."/>
            <person name="Strader C."/>
            <person name="Tesfaye S."/>
            <person name="Thomson T."/>
            <person name="Thoulutsang Y."/>
            <person name="Thoulutsang D."/>
            <person name="Topham K."/>
            <person name="Topping I."/>
            <person name="Tsamla T."/>
            <person name="Vassiliev H."/>
            <person name="Vo A."/>
            <person name="Wangchuk T."/>
            <person name="Wangdi T."/>
            <person name="Weiand M."/>
            <person name="Wilkinson J."/>
            <person name="Wilson A."/>
            <person name="Yadav S."/>
            <person name="Young G."/>
            <person name="Yu Q."/>
            <person name="Zembek L."/>
            <person name="Zhong D."/>
            <person name="Zimmer A."/>
            <person name="Zwirko Z."/>
            <person name="Jaffe D.B."/>
            <person name="Alvarez P."/>
            <person name="Brockman W."/>
            <person name="Butler J."/>
            <person name="Chin C."/>
            <person name="Gnerre S."/>
            <person name="Grabherr M."/>
            <person name="Kleber M."/>
            <person name="Mauceli E."/>
            <person name="MacCallum I."/>
        </authorList>
    </citation>
    <scope>NUCLEOTIDE SEQUENCE [LARGE SCALE GENOMIC DNA]</scope>
    <source>
        <strain evidence="3">Tucson 14030-0811.24</strain>
    </source>
</reference>
<keyword evidence="2" id="KW-0808">Transferase</keyword>
<protein>
    <recommendedName>
        <fullName evidence="1">CHK kinase-like domain-containing protein</fullName>
    </recommendedName>
</protein>
<dbReference type="Gene3D" id="3.90.1200.10">
    <property type="match status" value="1"/>
</dbReference>
<dbReference type="SUPFAM" id="SSF56112">
    <property type="entry name" value="Protein kinase-like (PK-like)"/>
    <property type="match status" value="1"/>
</dbReference>
<evidence type="ECO:0000313" key="2">
    <source>
        <dbReference type="EMBL" id="EDW84831.1"/>
    </source>
</evidence>
<gene>
    <name evidence="2" type="primary">Dwil\GK14334</name>
    <name evidence="2" type="ORF">Dwil_GK14334</name>
</gene>
<dbReference type="GO" id="GO:0016740">
    <property type="term" value="F:transferase activity"/>
    <property type="evidence" value="ECO:0007669"/>
    <property type="project" value="UniProtKB-KW"/>
</dbReference>
<evidence type="ECO:0000259" key="1">
    <source>
        <dbReference type="SMART" id="SM00587"/>
    </source>
</evidence>
<dbReference type="PANTHER" id="PTHR11012:SF6">
    <property type="entry name" value="CHK DOMAIN OV1-RELATED"/>
    <property type="match status" value="1"/>
</dbReference>
<dbReference type="AlphaFoldDB" id="B4NIK8"/>
<dbReference type="Pfam" id="PF02958">
    <property type="entry name" value="EcKL"/>
    <property type="match status" value="1"/>
</dbReference>
<organism evidence="2 3">
    <name type="scientific">Drosophila willistoni</name>
    <name type="common">Fruit fly</name>
    <dbReference type="NCBI Taxonomy" id="7260"/>
    <lineage>
        <taxon>Eukaryota</taxon>
        <taxon>Metazoa</taxon>
        <taxon>Ecdysozoa</taxon>
        <taxon>Arthropoda</taxon>
        <taxon>Hexapoda</taxon>
        <taxon>Insecta</taxon>
        <taxon>Pterygota</taxon>
        <taxon>Neoptera</taxon>
        <taxon>Endopterygota</taxon>
        <taxon>Diptera</taxon>
        <taxon>Brachycera</taxon>
        <taxon>Muscomorpha</taxon>
        <taxon>Ephydroidea</taxon>
        <taxon>Drosophilidae</taxon>
        <taxon>Drosophila</taxon>
        <taxon>Sophophora</taxon>
    </lineage>
</organism>
<dbReference type="EMBL" id="CH964272">
    <property type="protein sequence ID" value="EDW84831.1"/>
    <property type="molecule type" value="Genomic_DNA"/>
</dbReference>
<dbReference type="OMA" id="GWAVKSE"/>
<dbReference type="SMART" id="SM00587">
    <property type="entry name" value="CHK"/>
    <property type="match status" value="1"/>
</dbReference>
<dbReference type="InParanoid" id="B4NIK8"/>
<dbReference type="InterPro" id="IPR004119">
    <property type="entry name" value="EcKL"/>
</dbReference>
<sequence length="436" mass="51128">MSSVEIENPNKDLRIPEWINPEYFDKILQKDEPNYVKILKFTPVAAIPPGENFTSTMLRIHFDLQMKDGTTKHKTYIFKTELATERGGKEIKMAGIFKKELKMYHTYLPAFEALYHSAGWSHIQLAPRCLHAEETADGDIHFVFEDLAKRQFKNVDRIKGLDMEHMKRSLHKLAEFHAASSVYVEQNGPLPEEYNAGFISEANLNLSVQGFKVKNRTYKKAMENWGLPDSEKYVKSFPNAQQYLEICKSNLKIDPQEFNTLTHGDYWSSNLMCNYLENGEIDQIIMVDFQIGKWGSPAQDLLFFITLSAAQDIRLKEFDNFVLIYWERLVECLKFLKYSKPLPKLRELQMSLYKKNNTFYAFMAIFNHLPVLQFPTDKESNLHSLMRDDEEGDKFRLRLFTNPAFANIMKDLYPFYYNRGIFQFSDFNQVLINSKY</sequence>
<keyword evidence="3" id="KW-1185">Reference proteome</keyword>
<dbReference type="PhylomeDB" id="B4NIK8"/>
<proteinExistence type="predicted"/>
<dbReference type="eggNOG" id="ENOG502QVFS">
    <property type="taxonomic scope" value="Eukaryota"/>
</dbReference>
<accession>B4NIK8</accession>
<feature type="domain" description="CHK kinase-like" evidence="1">
    <location>
        <begin position="142"/>
        <end position="335"/>
    </location>
</feature>
<dbReference type="InterPro" id="IPR011009">
    <property type="entry name" value="Kinase-like_dom_sf"/>
</dbReference>
<dbReference type="HOGENOM" id="CLU_010718_0_2_1"/>
<dbReference type="PANTHER" id="PTHR11012">
    <property type="entry name" value="PROTEIN KINASE-LIKE DOMAIN-CONTAINING"/>
    <property type="match status" value="1"/>
</dbReference>
<dbReference type="InterPro" id="IPR015897">
    <property type="entry name" value="CHK_kinase-like"/>
</dbReference>
<name>B4NIK8_DROWI</name>
<dbReference type="STRING" id="7260.B4NIK8"/>